<dbReference type="Proteomes" id="UP000184120">
    <property type="component" value="Unassembled WGS sequence"/>
</dbReference>
<evidence type="ECO:0000313" key="4">
    <source>
        <dbReference type="Proteomes" id="UP000184120"/>
    </source>
</evidence>
<evidence type="ECO:0000256" key="1">
    <source>
        <dbReference type="SAM" id="Phobius"/>
    </source>
</evidence>
<keyword evidence="1" id="KW-0472">Membrane</keyword>
<accession>A0A1M7AGL1</accession>
<keyword evidence="1" id="KW-0812">Transmembrane</keyword>
<feature type="transmembrane region" description="Helical" evidence="1">
    <location>
        <begin position="34"/>
        <end position="58"/>
    </location>
</feature>
<evidence type="ECO:0000313" key="5">
    <source>
        <dbReference type="Proteomes" id="UP000650994"/>
    </source>
</evidence>
<reference evidence="2" key="5">
    <citation type="submission" date="2024-05" db="EMBL/GenBank/DDBJ databases">
        <authorList>
            <person name="Sun Q."/>
            <person name="Zhou Y."/>
        </authorList>
    </citation>
    <scope>NUCLEOTIDE SEQUENCE</scope>
    <source>
        <strain evidence="2">CGMCC 1.12707</strain>
    </source>
</reference>
<feature type="transmembrane region" description="Helical" evidence="1">
    <location>
        <begin position="70"/>
        <end position="87"/>
    </location>
</feature>
<gene>
    <name evidence="2" type="ORF">GCM10010984_04860</name>
    <name evidence="3" type="ORF">SAMN05443634_10917</name>
</gene>
<organism evidence="3 4">
    <name type="scientific">Chishuiella changwenlii</name>
    <dbReference type="NCBI Taxonomy" id="1434701"/>
    <lineage>
        <taxon>Bacteria</taxon>
        <taxon>Pseudomonadati</taxon>
        <taxon>Bacteroidota</taxon>
        <taxon>Flavobacteriia</taxon>
        <taxon>Flavobacteriales</taxon>
        <taxon>Weeksellaceae</taxon>
        <taxon>Chishuiella</taxon>
    </lineage>
</organism>
<protein>
    <submittedName>
        <fullName evidence="3">Uncharacterized protein</fullName>
    </submittedName>
</protein>
<dbReference type="Proteomes" id="UP000650994">
    <property type="component" value="Unassembled WGS sequence"/>
</dbReference>
<reference evidence="3" key="3">
    <citation type="submission" date="2016-11" db="EMBL/GenBank/DDBJ databases">
        <authorList>
            <person name="Jaros S."/>
            <person name="Januszkiewicz K."/>
            <person name="Wedrychowicz H."/>
        </authorList>
    </citation>
    <scope>NUCLEOTIDE SEQUENCE [LARGE SCALE GENOMIC DNA]</scope>
    <source>
        <strain evidence="3">DSM 27989</strain>
    </source>
</reference>
<sequence>MPFGGPLFIWELIRNGFYGEKMFITHNIPYDNFFIIWLNKFIGVAFWGSLVTCVMLIFFDKMDIRKKGKICLVCLIILLLIIFIPKIF</sequence>
<evidence type="ECO:0000313" key="3">
    <source>
        <dbReference type="EMBL" id="SHL41686.1"/>
    </source>
</evidence>
<keyword evidence="5" id="KW-1185">Reference proteome</keyword>
<dbReference type="EMBL" id="BMFL01000003">
    <property type="protein sequence ID" value="GGE90192.1"/>
    <property type="molecule type" value="Genomic_DNA"/>
</dbReference>
<reference evidence="4" key="2">
    <citation type="submission" date="2016-11" db="EMBL/GenBank/DDBJ databases">
        <authorList>
            <person name="Varghese N."/>
            <person name="Submissions S."/>
        </authorList>
    </citation>
    <scope>NUCLEOTIDE SEQUENCE [LARGE SCALE GENOMIC DNA]</scope>
    <source>
        <strain evidence="4">DSM 27989</strain>
    </source>
</reference>
<reference evidence="2" key="1">
    <citation type="journal article" date="2014" name="Int. J. Syst. Evol. Microbiol.">
        <title>Complete genome of a new Firmicutes species belonging to the dominant human colonic microbiota ('Ruminococcus bicirculans') reveals two chromosomes and a selective capacity to utilize plant glucans.</title>
        <authorList>
            <consortium name="NISC Comparative Sequencing Program"/>
            <person name="Wegmann U."/>
            <person name="Louis P."/>
            <person name="Goesmann A."/>
            <person name="Henrissat B."/>
            <person name="Duncan S.H."/>
            <person name="Flint H.J."/>
        </authorList>
    </citation>
    <scope>NUCLEOTIDE SEQUENCE</scope>
    <source>
        <strain evidence="2">CGMCC 1.12707</strain>
    </source>
</reference>
<keyword evidence="1" id="KW-1133">Transmembrane helix</keyword>
<dbReference type="EMBL" id="FRBH01000009">
    <property type="protein sequence ID" value="SHL41686.1"/>
    <property type="molecule type" value="Genomic_DNA"/>
</dbReference>
<proteinExistence type="predicted"/>
<reference evidence="5" key="4">
    <citation type="journal article" date="2019" name="Int. J. Syst. Evol. Microbiol.">
        <title>The Global Catalogue of Microorganisms (GCM) 10K type strain sequencing project: providing services to taxonomists for standard genome sequencing and annotation.</title>
        <authorList>
            <consortium name="The Broad Institute Genomics Platform"/>
            <consortium name="The Broad Institute Genome Sequencing Center for Infectious Disease"/>
            <person name="Wu L."/>
            <person name="Ma J."/>
        </authorList>
    </citation>
    <scope>NUCLEOTIDE SEQUENCE [LARGE SCALE GENOMIC DNA]</scope>
    <source>
        <strain evidence="5">CGMCC 1.12707</strain>
    </source>
</reference>
<evidence type="ECO:0000313" key="2">
    <source>
        <dbReference type="EMBL" id="GGE90192.1"/>
    </source>
</evidence>
<name>A0A1M7AGL1_9FLAO</name>
<dbReference type="AlphaFoldDB" id="A0A1M7AGL1"/>